<comment type="caution">
    <text evidence="6">The sequence shown here is derived from an EMBL/GenBank/DDBJ whole genome shotgun (WGS) entry which is preliminary data.</text>
</comment>
<gene>
    <name evidence="6" type="ORF">FHS57_004356</name>
</gene>
<comment type="similarity">
    <text evidence="1">Belongs to the peptidase S1C family.</text>
</comment>
<evidence type="ECO:0000313" key="7">
    <source>
        <dbReference type="Proteomes" id="UP000541352"/>
    </source>
</evidence>
<dbReference type="Pfam" id="PF13365">
    <property type="entry name" value="Trypsin_2"/>
    <property type="match status" value="1"/>
</dbReference>
<dbReference type="InterPro" id="IPR051201">
    <property type="entry name" value="Chloro_Bact_Ser_Proteases"/>
</dbReference>
<dbReference type="CDD" id="cd00060">
    <property type="entry name" value="FHA"/>
    <property type="match status" value="1"/>
</dbReference>
<dbReference type="EMBL" id="JACIBY010000010">
    <property type="protein sequence ID" value="MBB3840336.1"/>
    <property type="molecule type" value="Genomic_DNA"/>
</dbReference>
<dbReference type="Gene3D" id="2.60.200.20">
    <property type="match status" value="1"/>
</dbReference>
<evidence type="ECO:0000259" key="5">
    <source>
        <dbReference type="PROSITE" id="PS50006"/>
    </source>
</evidence>
<dbReference type="SMART" id="SM00240">
    <property type="entry name" value="FHA"/>
    <property type="match status" value="1"/>
</dbReference>
<name>A0A7W5ZNY5_9BACT</name>
<dbReference type="PANTHER" id="PTHR43343">
    <property type="entry name" value="PEPTIDASE S12"/>
    <property type="match status" value="1"/>
</dbReference>
<dbReference type="InterPro" id="IPR009003">
    <property type="entry name" value="Peptidase_S1_PA"/>
</dbReference>
<dbReference type="GO" id="GO:0008233">
    <property type="term" value="F:peptidase activity"/>
    <property type="evidence" value="ECO:0007669"/>
    <property type="project" value="UniProtKB-KW"/>
</dbReference>
<keyword evidence="4" id="KW-0472">Membrane</keyword>
<dbReference type="PANTHER" id="PTHR43343:SF3">
    <property type="entry name" value="PROTEASE DO-LIKE 8, CHLOROPLASTIC"/>
    <property type="match status" value="1"/>
</dbReference>
<protein>
    <submittedName>
        <fullName evidence="6">S1-C subfamily serine protease</fullName>
    </submittedName>
</protein>
<keyword evidence="2 6" id="KW-0645">Protease</keyword>
<evidence type="ECO:0000313" key="6">
    <source>
        <dbReference type="EMBL" id="MBB3840336.1"/>
    </source>
</evidence>
<dbReference type="PROSITE" id="PS50006">
    <property type="entry name" value="FHA_DOMAIN"/>
    <property type="match status" value="1"/>
</dbReference>
<reference evidence="6 7" key="1">
    <citation type="submission" date="2020-08" db="EMBL/GenBank/DDBJ databases">
        <title>Genomic Encyclopedia of Type Strains, Phase IV (KMG-IV): sequencing the most valuable type-strain genomes for metagenomic binning, comparative biology and taxonomic classification.</title>
        <authorList>
            <person name="Goeker M."/>
        </authorList>
    </citation>
    <scope>NUCLEOTIDE SEQUENCE [LARGE SCALE GENOMIC DNA]</scope>
    <source>
        <strain evidence="6 7">DSM 17976</strain>
    </source>
</reference>
<evidence type="ECO:0000256" key="1">
    <source>
        <dbReference type="ARBA" id="ARBA00010541"/>
    </source>
</evidence>
<dbReference type="Proteomes" id="UP000541352">
    <property type="component" value="Unassembled WGS sequence"/>
</dbReference>
<sequence>MNPSIKNFVIRHLVGAKANQIEEFDFSRHNELTLGRSGDSDVQFDPEIDTVVSREHGKIVKDGPLAFTLIDNNSRNGIFVNKARVKGSTPIQPGDEVQLGSNGPVFLFDVDPRPAELMPATRFVEVVKPTSEFVPAEVAAASPEKSGIGKQTFERVITHERQKSQRTLVASVAGLIIVAGAAFFAFKDKIAPQVTNVVKNDTTLVTNVTNVVKESFDPEAIAKANIDKVVLIEFSSKLVHAPSGDDIYHRYETYKGIDRPIPVYVEVDGQIEPLLDLKKNTPNGQPIALQGSGSGFVVSKEGYILTNRHVAASWHSYYSFPQDAFPGVLYRFQGGEMQIAGIITQEMGQNIRWIPAETKLFGRKPVSGKIIDGTNTYIDVTFAKNDQRTPAKVVRVSNKHDVAMIKIDLPSEMQAVTMKDADATIAPGQKVVTMGYPGISPSVVVATAGNDFANRTTQVVIVPDPTVTDGSVGKVIRGTSNTSKESGVVGYYSTFGDYYQLTVNATGAGNSGGPVFDKEGNVIGIFTASTSRADATRITFAVPIRYGLELMGNTKVIN</sequence>
<organism evidence="6 7">
    <name type="scientific">Runella defluvii</name>
    <dbReference type="NCBI Taxonomy" id="370973"/>
    <lineage>
        <taxon>Bacteria</taxon>
        <taxon>Pseudomonadati</taxon>
        <taxon>Bacteroidota</taxon>
        <taxon>Cytophagia</taxon>
        <taxon>Cytophagales</taxon>
        <taxon>Spirosomataceae</taxon>
        <taxon>Runella</taxon>
    </lineage>
</organism>
<feature type="domain" description="FHA" evidence="5">
    <location>
        <begin position="32"/>
        <end position="85"/>
    </location>
</feature>
<dbReference type="InterPro" id="IPR043504">
    <property type="entry name" value="Peptidase_S1_PA_chymotrypsin"/>
</dbReference>
<dbReference type="InterPro" id="IPR000253">
    <property type="entry name" value="FHA_dom"/>
</dbReference>
<dbReference type="Gene3D" id="2.40.10.10">
    <property type="entry name" value="Trypsin-like serine proteases"/>
    <property type="match status" value="2"/>
</dbReference>
<evidence type="ECO:0000256" key="3">
    <source>
        <dbReference type="ARBA" id="ARBA00022801"/>
    </source>
</evidence>
<keyword evidence="4" id="KW-0812">Transmembrane</keyword>
<keyword evidence="4" id="KW-1133">Transmembrane helix</keyword>
<dbReference type="InterPro" id="IPR008984">
    <property type="entry name" value="SMAD_FHA_dom_sf"/>
</dbReference>
<dbReference type="SUPFAM" id="SSF49879">
    <property type="entry name" value="SMAD/FHA domain"/>
    <property type="match status" value="1"/>
</dbReference>
<proteinExistence type="inferred from homology"/>
<dbReference type="Pfam" id="PF00498">
    <property type="entry name" value="FHA"/>
    <property type="match status" value="1"/>
</dbReference>
<accession>A0A7W5ZNY5</accession>
<dbReference type="AlphaFoldDB" id="A0A7W5ZNY5"/>
<feature type="transmembrane region" description="Helical" evidence="4">
    <location>
        <begin position="168"/>
        <end position="186"/>
    </location>
</feature>
<dbReference type="RefSeq" id="WP_183977259.1">
    <property type="nucleotide sequence ID" value="NZ_JACIBY010000010.1"/>
</dbReference>
<evidence type="ECO:0000256" key="2">
    <source>
        <dbReference type="ARBA" id="ARBA00022670"/>
    </source>
</evidence>
<keyword evidence="3" id="KW-0378">Hydrolase</keyword>
<keyword evidence="7" id="KW-1185">Reference proteome</keyword>
<dbReference type="SUPFAM" id="SSF50494">
    <property type="entry name" value="Trypsin-like serine proteases"/>
    <property type="match status" value="1"/>
</dbReference>
<evidence type="ECO:0000256" key="4">
    <source>
        <dbReference type="SAM" id="Phobius"/>
    </source>
</evidence>
<dbReference type="GO" id="GO:0006508">
    <property type="term" value="P:proteolysis"/>
    <property type="evidence" value="ECO:0007669"/>
    <property type="project" value="UniProtKB-KW"/>
</dbReference>